<name>A0A7J7XH46_MYOMY</name>
<dbReference type="EMBL" id="JABWUV010000006">
    <property type="protein sequence ID" value="KAF6348994.1"/>
    <property type="molecule type" value="Genomic_DNA"/>
</dbReference>
<evidence type="ECO:0000313" key="3">
    <source>
        <dbReference type="Proteomes" id="UP000527355"/>
    </source>
</evidence>
<feature type="compositionally biased region" description="Polar residues" evidence="1">
    <location>
        <begin position="53"/>
        <end position="65"/>
    </location>
</feature>
<evidence type="ECO:0000313" key="2">
    <source>
        <dbReference type="EMBL" id="KAF6348994.1"/>
    </source>
</evidence>
<dbReference type="Proteomes" id="UP000527355">
    <property type="component" value="Unassembled WGS sequence"/>
</dbReference>
<accession>A0A7J7XH46</accession>
<evidence type="ECO:0000256" key="1">
    <source>
        <dbReference type="SAM" id="MobiDB-lite"/>
    </source>
</evidence>
<comment type="caution">
    <text evidence="2">The sequence shown here is derived from an EMBL/GenBank/DDBJ whole genome shotgun (WGS) entry which is preliminary data.</text>
</comment>
<keyword evidence="3" id="KW-1185">Reference proteome</keyword>
<protein>
    <submittedName>
        <fullName evidence="2">Uncharacterized protein</fullName>
    </submittedName>
</protein>
<organism evidence="2 3">
    <name type="scientific">Myotis myotis</name>
    <name type="common">Greater mouse-eared bat</name>
    <name type="synonym">Vespertilio myotis</name>
    <dbReference type="NCBI Taxonomy" id="51298"/>
    <lineage>
        <taxon>Eukaryota</taxon>
        <taxon>Metazoa</taxon>
        <taxon>Chordata</taxon>
        <taxon>Craniata</taxon>
        <taxon>Vertebrata</taxon>
        <taxon>Euteleostomi</taxon>
        <taxon>Mammalia</taxon>
        <taxon>Eutheria</taxon>
        <taxon>Laurasiatheria</taxon>
        <taxon>Chiroptera</taxon>
        <taxon>Yangochiroptera</taxon>
        <taxon>Vespertilionidae</taxon>
        <taxon>Myotis</taxon>
    </lineage>
</organism>
<reference evidence="2 3" key="1">
    <citation type="journal article" date="2020" name="Nature">
        <title>Six reference-quality genomes reveal evolution of bat adaptations.</title>
        <authorList>
            <person name="Jebb D."/>
            <person name="Huang Z."/>
            <person name="Pippel M."/>
            <person name="Hughes G.M."/>
            <person name="Lavrichenko K."/>
            <person name="Devanna P."/>
            <person name="Winkler S."/>
            <person name="Jermiin L.S."/>
            <person name="Skirmuntt E.C."/>
            <person name="Katzourakis A."/>
            <person name="Burkitt-Gray L."/>
            <person name="Ray D.A."/>
            <person name="Sullivan K.A.M."/>
            <person name="Roscito J.G."/>
            <person name="Kirilenko B.M."/>
            <person name="Davalos L.M."/>
            <person name="Corthals A.P."/>
            <person name="Power M.L."/>
            <person name="Jones G."/>
            <person name="Ransome R.D."/>
            <person name="Dechmann D.K.N."/>
            <person name="Locatelli A.G."/>
            <person name="Puechmaille S.J."/>
            <person name="Fedrigo O."/>
            <person name="Jarvis E.D."/>
            <person name="Hiller M."/>
            <person name="Vernes S.C."/>
            <person name="Myers E.W."/>
            <person name="Teeling E.C."/>
        </authorList>
    </citation>
    <scope>NUCLEOTIDE SEQUENCE [LARGE SCALE GENOMIC DNA]</scope>
    <source>
        <strain evidence="2">MMyoMyo1</strain>
        <tissue evidence="2">Flight muscle</tissue>
    </source>
</reference>
<feature type="region of interest" description="Disordered" evidence="1">
    <location>
        <begin position="1"/>
        <end position="105"/>
    </location>
</feature>
<proteinExistence type="predicted"/>
<gene>
    <name evidence="2" type="ORF">mMyoMyo1_011584</name>
</gene>
<dbReference type="AlphaFoldDB" id="A0A7J7XH46"/>
<sequence length="189" mass="20266">MAQAGQEFLASDPKVTDSSMVNPPRRTRSWRGKAARDETGSRAAGHRPPPGIKTTTRQQDNNAQPLPSGEGPECTFPQRSTRGPGARGRMLLPQTEGNGGPSPVRAGITWPPGSACLEPPPGAPRPQPVRLHPLTTVSTRFVAGVQPAAPLQGCILLPRRIQLFPLWDGRWLFPSLVIPQNLGSSLRSP</sequence>